<dbReference type="EMBL" id="AOGY02000077">
    <property type="protein sequence ID" value="EMY68064.1"/>
    <property type="molecule type" value="Genomic_DNA"/>
</dbReference>
<sequence>MLPFPYPVRKTNLHRDAKFSPYWGVRGRVQHSEAKGMCSGLFF</sequence>
<comment type="caution">
    <text evidence="1">The sequence shown here is derived from an EMBL/GenBank/DDBJ whole genome shotgun (WGS) entry which is preliminary data.</text>
</comment>
<protein>
    <submittedName>
        <fullName evidence="1">Uncharacterized protein</fullName>
    </submittedName>
</protein>
<evidence type="ECO:0000313" key="2">
    <source>
        <dbReference type="Proteomes" id="UP000012227"/>
    </source>
</evidence>
<proteinExistence type="predicted"/>
<reference evidence="1 2" key="1">
    <citation type="submission" date="2013-03" db="EMBL/GenBank/DDBJ databases">
        <authorList>
            <person name="Harkins D.M."/>
            <person name="Durkin A.S."/>
            <person name="Brinkac L.M."/>
            <person name="Haft D.H."/>
            <person name="Selengut J.D."/>
            <person name="Sanka R."/>
            <person name="DePew J."/>
            <person name="Purushe J."/>
            <person name="Galloway R.L."/>
            <person name="Vinetz J.M."/>
            <person name="Sutton G.G."/>
            <person name="Nierman W.C."/>
            <person name="Fouts D.E."/>
        </authorList>
    </citation>
    <scope>NUCLEOTIDE SEQUENCE [LARGE SCALE GENOMIC DNA]</scope>
    <source>
        <strain evidence="1 2">Waz Holland</strain>
    </source>
</reference>
<dbReference type="STRING" id="1218591.LEP1GSC199_3914"/>
<dbReference type="Proteomes" id="UP000012227">
    <property type="component" value="Unassembled WGS sequence"/>
</dbReference>
<evidence type="ECO:0000313" key="1">
    <source>
        <dbReference type="EMBL" id="EMY68064.1"/>
    </source>
</evidence>
<gene>
    <name evidence="1" type="ORF">LEP1GSC199_3914</name>
</gene>
<name>N1VVT0_9LEPT</name>
<dbReference type="AlphaFoldDB" id="N1VVT0"/>
<organism evidence="1 2">
    <name type="scientific">Leptospira vanthielii serovar Holland str. Waz Holland = ATCC 700522</name>
    <dbReference type="NCBI Taxonomy" id="1218591"/>
    <lineage>
        <taxon>Bacteria</taxon>
        <taxon>Pseudomonadati</taxon>
        <taxon>Spirochaetota</taxon>
        <taxon>Spirochaetia</taxon>
        <taxon>Leptospirales</taxon>
        <taxon>Leptospiraceae</taxon>
        <taxon>Leptospira</taxon>
    </lineage>
</organism>
<accession>N1VVT0</accession>